<dbReference type="PANTHER" id="PTHR12243:SF69">
    <property type="entry name" value="SI:CH73-59F11.3"/>
    <property type="match status" value="1"/>
</dbReference>
<dbReference type="Pfam" id="PF10545">
    <property type="entry name" value="MADF_DNA_bdg"/>
    <property type="match status" value="1"/>
</dbReference>
<dbReference type="PANTHER" id="PTHR12243">
    <property type="entry name" value="MADF DOMAIN TRANSCRIPTION FACTOR"/>
    <property type="match status" value="1"/>
</dbReference>
<reference evidence="3" key="2">
    <citation type="submission" date="2020-05" db="UniProtKB">
        <authorList>
            <consortium name="EnsemblMetazoa"/>
        </authorList>
    </citation>
    <scope>IDENTIFICATION</scope>
    <source>
        <strain evidence="3">A-37</strain>
    </source>
</reference>
<dbReference type="InterPro" id="IPR039353">
    <property type="entry name" value="TF_Adf1"/>
</dbReference>
<evidence type="ECO:0000313" key="4">
    <source>
        <dbReference type="Proteomes" id="UP000075883"/>
    </source>
</evidence>
<feature type="region of interest" description="Disordered" evidence="1">
    <location>
        <begin position="1"/>
        <end position="77"/>
    </location>
</feature>
<sequence>MVMQNHNDAAKARLVPRRSERNVATGWPLKRTGNPDNPSQRTKRPEKLPEAYGCKKPLGSRQGRIPRVRCSPSPSGSPILSKEEFVLALINAVREKPILWKRHTKGYKDLKATHEAWNTLSERFGIQSEYLREKWKILRAQFRTNRTKLRMSCTYFAQ</sequence>
<keyword evidence="4" id="KW-1185">Reference proteome</keyword>
<name>A0A182MB06_9DIPT</name>
<proteinExistence type="predicted"/>
<evidence type="ECO:0000256" key="1">
    <source>
        <dbReference type="SAM" id="MobiDB-lite"/>
    </source>
</evidence>
<protein>
    <recommendedName>
        <fullName evidence="2">MADF domain-containing protein</fullName>
    </recommendedName>
</protein>
<accession>A0A182MB06</accession>
<dbReference type="GO" id="GO:0005667">
    <property type="term" value="C:transcription regulator complex"/>
    <property type="evidence" value="ECO:0007669"/>
    <property type="project" value="TreeGrafter"/>
</dbReference>
<reference evidence="4" key="1">
    <citation type="submission" date="2013-09" db="EMBL/GenBank/DDBJ databases">
        <title>The Genome Sequence of Anopheles culicifacies species A.</title>
        <authorList>
            <consortium name="The Broad Institute Genomics Platform"/>
            <person name="Neafsey D.E."/>
            <person name="Besansky N."/>
            <person name="Howell P."/>
            <person name="Walton C."/>
            <person name="Young S.K."/>
            <person name="Zeng Q."/>
            <person name="Gargeya S."/>
            <person name="Fitzgerald M."/>
            <person name="Haas B."/>
            <person name="Abouelleil A."/>
            <person name="Allen A.W."/>
            <person name="Alvarado L."/>
            <person name="Arachchi H.M."/>
            <person name="Berlin A.M."/>
            <person name="Chapman S.B."/>
            <person name="Gainer-Dewar J."/>
            <person name="Goldberg J."/>
            <person name="Griggs A."/>
            <person name="Gujja S."/>
            <person name="Hansen M."/>
            <person name="Howarth C."/>
            <person name="Imamovic A."/>
            <person name="Ireland A."/>
            <person name="Larimer J."/>
            <person name="McCowan C."/>
            <person name="Murphy C."/>
            <person name="Pearson M."/>
            <person name="Poon T.W."/>
            <person name="Priest M."/>
            <person name="Roberts A."/>
            <person name="Saif S."/>
            <person name="Shea T."/>
            <person name="Sisk P."/>
            <person name="Sykes S."/>
            <person name="Wortman J."/>
            <person name="Nusbaum C."/>
            <person name="Birren B."/>
        </authorList>
    </citation>
    <scope>NUCLEOTIDE SEQUENCE [LARGE SCALE GENOMIC DNA]</scope>
    <source>
        <strain evidence="4">A-37</strain>
    </source>
</reference>
<evidence type="ECO:0000313" key="3">
    <source>
        <dbReference type="EnsemblMetazoa" id="ACUA013886-PA"/>
    </source>
</evidence>
<dbReference type="EMBL" id="AXCM01008195">
    <property type="status" value="NOT_ANNOTATED_CDS"/>
    <property type="molecule type" value="Genomic_DNA"/>
</dbReference>
<dbReference type="SMART" id="SM00595">
    <property type="entry name" value="MADF"/>
    <property type="match status" value="1"/>
</dbReference>
<dbReference type="EMBL" id="AXCM01008194">
    <property type="status" value="NOT_ANNOTATED_CDS"/>
    <property type="molecule type" value="Genomic_DNA"/>
</dbReference>
<dbReference type="EnsemblMetazoa" id="ACUA013886-RA">
    <property type="protein sequence ID" value="ACUA013886-PA"/>
    <property type="gene ID" value="ACUA013886"/>
</dbReference>
<dbReference type="Proteomes" id="UP000075883">
    <property type="component" value="Unassembled WGS sequence"/>
</dbReference>
<feature type="domain" description="MADF" evidence="2">
    <location>
        <begin position="88"/>
        <end position="158"/>
    </location>
</feature>
<dbReference type="InterPro" id="IPR006578">
    <property type="entry name" value="MADF-dom"/>
</dbReference>
<dbReference type="PROSITE" id="PS51029">
    <property type="entry name" value="MADF"/>
    <property type="match status" value="1"/>
</dbReference>
<dbReference type="GO" id="GO:0006357">
    <property type="term" value="P:regulation of transcription by RNA polymerase II"/>
    <property type="evidence" value="ECO:0007669"/>
    <property type="project" value="TreeGrafter"/>
</dbReference>
<dbReference type="STRING" id="139723.A0A182MB06"/>
<dbReference type="VEuPathDB" id="VectorBase:ACUA013886"/>
<dbReference type="GO" id="GO:0005634">
    <property type="term" value="C:nucleus"/>
    <property type="evidence" value="ECO:0007669"/>
    <property type="project" value="TreeGrafter"/>
</dbReference>
<dbReference type="AlphaFoldDB" id="A0A182MB06"/>
<evidence type="ECO:0000259" key="2">
    <source>
        <dbReference type="PROSITE" id="PS51029"/>
    </source>
</evidence>
<organism evidence="3 4">
    <name type="scientific">Anopheles culicifacies</name>
    <dbReference type="NCBI Taxonomy" id="139723"/>
    <lineage>
        <taxon>Eukaryota</taxon>
        <taxon>Metazoa</taxon>
        <taxon>Ecdysozoa</taxon>
        <taxon>Arthropoda</taxon>
        <taxon>Hexapoda</taxon>
        <taxon>Insecta</taxon>
        <taxon>Pterygota</taxon>
        <taxon>Neoptera</taxon>
        <taxon>Endopterygota</taxon>
        <taxon>Diptera</taxon>
        <taxon>Nematocera</taxon>
        <taxon>Culicoidea</taxon>
        <taxon>Culicidae</taxon>
        <taxon>Anophelinae</taxon>
        <taxon>Anopheles</taxon>
        <taxon>culicifacies species complex</taxon>
    </lineage>
</organism>